<accession>A0AAW0HIS3</accession>
<keyword evidence="3" id="KW-1185">Reference proteome</keyword>
<reference evidence="2 3" key="1">
    <citation type="journal article" date="2023" name="bioRxiv">
        <title>Conserved and derived expression patterns and positive selection on dental genes reveal complex evolutionary context of ever-growing rodent molars.</title>
        <authorList>
            <person name="Calamari Z.T."/>
            <person name="Song A."/>
            <person name="Cohen E."/>
            <person name="Akter M."/>
            <person name="Roy R.D."/>
            <person name="Hallikas O."/>
            <person name="Christensen M.M."/>
            <person name="Li P."/>
            <person name="Marangoni P."/>
            <person name="Jernvall J."/>
            <person name="Klein O.D."/>
        </authorList>
    </citation>
    <scope>NUCLEOTIDE SEQUENCE [LARGE SCALE GENOMIC DNA]</scope>
    <source>
        <strain evidence="2">V071</strain>
    </source>
</reference>
<feature type="region of interest" description="Disordered" evidence="1">
    <location>
        <begin position="1"/>
        <end position="26"/>
    </location>
</feature>
<dbReference type="AlphaFoldDB" id="A0AAW0HIS3"/>
<comment type="caution">
    <text evidence="2">The sequence shown here is derived from an EMBL/GenBank/DDBJ whole genome shotgun (WGS) entry which is preliminary data.</text>
</comment>
<organism evidence="2 3">
    <name type="scientific">Myodes glareolus</name>
    <name type="common">Bank vole</name>
    <name type="synonym">Clethrionomys glareolus</name>
    <dbReference type="NCBI Taxonomy" id="447135"/>
    <lineage>
        <taxon>Eukaryota</taxon>
        <taxon>Metazoa</taxon>
        <taxon>Chordata</taxon>
        <taxon>Craniata</taxon>
        <taxon>Vertebrata</taxon>
        <taxon>Euteleostomi</taxon>
        <taxon>Mammalia</taxon>
        <taxon>Eutheria</taxon>
        <taxon>Euarchontoglires</taxon>
        <taxon>Glires</taxon>
        <taxon>Rodentia</taxon>
        <taxon>Myomorpha</taxon>
        <taxon>Muroidea</taxon>
        <taxon>Cricetidae</taxon>
        <taxon>Arvicolinae</taxon>
        <taxon>Myodes</taxon>
    </lineage>
</organism>
<feature type="region of interest" description="Disordered" evidence="1">
    <location>
        <begin position="73"/>
        <end position="151"/>
    </location>
</feature>
<proteinExistence type="predicted"/>
<evidence type="ECO:0000313" key="3">
    <source>
        <dbReference type="Proteomes" id="UP001488838"/>
    </source>
</evidence>
<protein>
    <submittedName>
        <fullName evidence="2">Uncharacterized protein</fullName>
    </submittedName>
</protein>
<name>A0AAW0HIS3_MYOGA</name>
<evidence type="ECO:0000256" key="1">
    <source>
        <dbReference type="SAM" id="MobiDB-lite"/>
    </source>
</evidence>
<dbReference type="Proteomes" id="UP001488838">
    <property type="component" value="Unassembled WGS sequence"/>
</dbReference>
<dbReference type="Gene3D" id="3.30.160.20">
    <property type="match status" value="1"/>
</dbReference>
<evidence type="ECO:0000313" key="2">
    <source>
        <dbReference type="EMBL" id="KAK7801291.1"/>
    </source>
</evidence>
<sequence length="478" mass="51642">MGLVMASNKLINGATPGDTPNHHTERNWHLKTRDKERLHLFLVVVSEIQGGHDRQKKPQPQDREVHVLEMGERRKELLRTPRGSAGTFPPRRRGTPELHAPSSEIRGEGGSCGPAARPSPRSSTLPRVPSHRCQARVSARRPPPGARGNYSPGLLAPRVYEERVGGGARPDCACVGRAACPWPLRPRDAAQKPFTASTVPIALDTVPAVGGAGHLESEEGQASSPVLQLGKPRVGMELGAFKKERGRNLALLIMVADTGGAVSRVGSRDGDLDTAGVQAGKAVLGAEVTAGVERALVSSRGRVETERTLLCWQVCAGEGSGGALGGERRPWSMADSVELGLHLCPIEQACPPVLRGFILFGQITGIRRACFTLTTTCEKAIVICGHAVLNLWRLLKYGFFTGMSICESTCSFVKNSCGQGHDRGGKAKDKEWIFVTKLGRLVKDLKIKSMEEIYLFFLPIKESKIIDFLLGPSLKDED</sequence>
<dbReference type="EMBL" id="JBBHLL010000513">
    <property type="protein sequence ID" value="KAK7801291.1"/>
    <property type="molecule type" value="Genomic_DNA"/>
</dbReference>
<gene>
    <name evidence="2" type="ORF">U0070_006274</name>
</gene>